<evidence type="ECO:0000313" key="1">
    <source>
        <dbReference type="EMBL" id="KAJ3536227.1"/>
    </source>
</evidence>
<keyword evidence="2" id="KW-1185">Reference proteome</keyword>
<organism evidence="1 2">
    <name type="scientific">Fusarium decemcellulare</name>
    <dbReference type="NCBI Taxonomy" id="57161"/>
    <lineage>
        <taxon>Eukaryota</taxon>
        <taxon>Fungi</taxon>
        <taxon>Dikarya</taxon>
        <taxon>Ascomycota</taxon>
        <taxon>Pezizomycotina</taxon>
        <taxon>Sordariomycetes</taxon>
        <taxon>Hypocreomycetidae</taxon>
        <taxon>Hypocreales</taxon>
        <taxon>Nectriaceae</taxon>
        <taxon>Fusarium</taxon>
        <taxon>Fusarium decemcellulare species complex</taxon>
    </lineage>
</organism>
<accession>A0ACC1SBI2</accession>
<protein>
    <submittedName>
        <fullName evidence="1">Uncharacterized protein</fullName>
    </submittedName>
</protein>
<proteinExistence type="predicted"/>
<reference evidence="1" key="1">
    <citation type="submission" date="2022-08" db="EMBL/GenBank/DDBJ databases">
        <title>Genome Sequence of Fusarium decemcellulare.</title>
        <authorList>
            <person name="Buettner E."/>
        </authorList>
    </citation>
    <scope>NUCLEOTIDE SEQUENCE</scope>
    <source>
        <strain evidence="1">Babe19</strain>
    </source>
</reference>
<evidence type="ECO:0000313" key="2">
    <source>
        <dbReference type="Proteomes" id="UP001148629"/>
    </source>
</evidence>
<sequence>MQKYDADASIVLIGMRGTGMSTLAVMASGALGFRLLESDHYFFKSTGLSRAEYKSTHGILEYRSEEVRLMRAMLFDNPTRAVIVCGPGAVEGTGKELLAEYAKMHPIIYILRDADEIRQHLRVWDVTTINDLMRRLGPSYRSVSRYEFFNSSDKSPISTEANSSSGAQSPKSLALKNVEEDFLYLINGIARQDGYRYKAPQNLSSVPLEKRRFTYALNLPWSTIQALGPTLRGTDLEADAIELRTSLSDLGIDGSGFDSTTADRISQQVSFVRRHIRLPIIYHIVADNSYPRRPESGATMNQGAYLNLLRHALRLALDYLCVDLECDDEEIKGLVASKGNTKIIANYTEPNPSLHGWDCSTRWDLVRQAQSLGCDIVRICQEATSTADNFSVQHFVHQIKSCETYTIPLIAYNTGTLGRMSCYSNSIFTPVTHTLVRELAPDCPSISFLTVQEAQRALFSSFLLDAQLFGIYGNDVSQSLSPAMHNAAFQLLGMPHRYEPFSRTSLADLDPLINDPSFGGASISAPFKADVMSYVDLMSPEAKAIGAVNTLVSLKSASADDLLDRNKAGKTVALFGENTDWLGIYKCILRNLSPINAVRLRTTAVVLGAGGMARAAVYALVRLHVPTIYVHNRTTQKAEELVQQFDGQSFTSHNESRRNSESDSHKKQDLSKSTLRLLESKAESWPSDAHLPTIIISCITTQDINGKSSVDTSIPSSWLASPTGGVAIEV</sequence>
<comment type="caution">
    <text evidence="1">The sequence shown here is derived from an EMBL/GenBank/DDBJ whole genome shotgun (WGS) entry which is preliminary data.</text>
</comment>
<dbReference type="EMBL" id="JANRMS010000657">
    <property type="protein sequence ID" value="KAJ3536227.1"/>
    <property type="molecule type" value="Genomic_DNA"/>
</dbReference>
<gene>
    <name evidence="1" type="ORF">NM208_g6813</name>
</gene>
<dbReference type="Proteomes" id="UP001148629">
    <property type="component" value="Unassembled WGS sequence"/>
</dbReference>
<name>A0ACC1SBI2_9HYPO</name>